<reference evidence="1 2" key="1">
    <citation type="submission" date="2015-09" db="EMBL/GenBank/DDBJ databases">
        <authorList>
            <consortium name="Pathogen Informatics"/>
        </authorList>
    </citation>
    <scope>NUCLEOTIDE SEQUENCE [LARGE SCALE GENOMIC DNA]</scope>
    <source>
        <strain evidence="1 2">2789STDY5608863</strain>
    </source>
</reference>
<protein>
    <submittedName>
        <fullName evidence="1">Uncharacterized protein</fullName>
    </submittedName>
</protein>
<evidence type="ECO:0000313" key="2">
    <source>
        <dbReference type="Proteomes" id="UP000095495"/>
    </source>
</evidence>
<gene>
    <name evidence="1" type="ORF">ERS852420_00180</name>
</gene>
<accession>A0A173R069</accession>
<evidence type="ECO:0000313" key="1">
    <source>
        <dbReference type="EMBL" id="CUM71241.1"/>
    </source>
</evidence>
<name>A0A173R069_9FIRM</name>
<organism evidence="1 2">
    <name type="scientific">Roseburia faecis</name>
    <dbReference type="NCBI Taxonomy" id="301302"/>
    <lineage>
        <taxon>Bacteria</taxon>
        <taxon>Bacillati</taxon>
        <taxon>Bacillota</taxon>
        <taxon>Clostridia</taxon>
        <taxon>Lachnospirales</taxon>
        <taxon>Lachnospiraceae</taxon>
        <taxon>Roseburia</taxon>
    </lineage>
</organism>
<dbReference type="Proteomes" id="UP000095495">
    <property type="component" value="Unassembled WGS sequence"/>
</dbReference>
<dbReference type="AlphaFoldDB" id="A0A173R069"/>
<proteinExistence type="predicted"/>
<dbReference type="EMBL" id="CYXV01000001">
    <property type="protein sequence ID" value="CUM71241.1"/>
    <property type="molecule type" value="Genomic_DNA"/>
</dbReference>
<sequence>MIHRRETFYELIPLLVCYSNERVDLFKKVEVYFDVTTNYLFKNSHEDDLEREISYPITPEIKQQAWLENLNLSSGRYHVW</sequence>